<proteinExistence type="predicted"/>
<dbReference type="RefSeq" id="WP_189007586.1">
    <property type="nucleotide sequence ID" value="NZ_BMHE01000002.1"/>
</dbReference>
<keyword evidence="2" id="KW-1185">Reference proteome</keyword>
<evidence type="ECO:0000313" key="2">
    <source>
        <dbReference type="Proteomes" id="UP000615455"/>
    </source>
</evidence>
<gene>
    <name evidence="1" type="ORF">GCM10008018_06820</name>
</gene>
<dbReference type="Proteomes" id="UP000615455">
    <property type="component" value="Unassembled WGS sequence"/>
</dbReference>
<organism evidence="1 2">
    <name type="scientific">Paenibacillus marchantiophytorum</name>
    <dbReference type="NCBI Taxonomy" id="1619310"/>
    <lineage>
        <taxon>Bacteria</taxon>
        <taxon>Bacillati</taxon>
        <taxon>Bacillota</taxon>
        <taxon>Bacilli</taxon>
        <taxon>Bacillales</taxon>
        <taxon>Paenibacillaceae</taxon>
        <taxon>Paenibacillus</taxon>
    </lineage>
</organism>
<protein>
    <submittedName>
        <fullName evidence="1">Uncharacterized protein</fullName>
    </submittedName>
</protein>
<evidence type="ECO:0000313" key="1">
    <source>
        <dbReference type="EMBL" id="GGI44381.1"/>
    </source>
</evidence>
<sequence>MKKYLCNVDAGPFDTNAGDVRAIVIQKPRSLNLNGAFFYAPKEFYAIKNPQIRLRGDWKKVNIIVF</sequence>
<dbReference type="EMBL" id="BMHE01000002">
    <property type="protein sequence ID" value="GGI44381.1"/>
    <property type="molecule type" value="Genomic_DNA"/>
</dbReference>
<reference evidence="2" key="1">
    <citation type="journal article" date="2019" name="Int. J. Syst. Evol. Microbiol.">
        <title>The Global Catalogue of Microorganisms (GCM) 10K type strain sequencing project: providing services to taxonomists for standard genome sequencing and annotation.</title>
        <authorList>
            <consortium name="The Broad Institute Genomics Platform"/>
            <consortium name="The Broad Institute Genome Sequencing Center for Infectious Disease"/>
            <person name="Wu L."/>
            <person name="Ma J."/>
        </authorList>
    </citation>
    <scope>NUCLEOTIDE SEQUENCE [LARGE SCALE GENOMIC DNA]</scope>
    <source>
        <strain evidence="2">CGMCC 1.15043</strain>
    </source>
</reference>
<comment type="caution">
    <text evidence="1">The sequence shown here is derived from an EMBL/GenBank/DDBJ whole genome shotgun (WGS) entry which is preliminary data.</text>
</comment>
<accession>A0ABQ2BRJ9</accession>
<name>A0ABQ2BRJ9_9BACL</name>